<dbReference type="InterPro" id="IPR022106">
    <property type="entry name" value="Pax7_C"/>
</dbReference>
<feature type="non-terminal residue" evidence="2">
    <location>
        <position position="220"/>
    </location>
</feature>
<accession>A0A9Q0IB05</accession>
<evidence type="ECO:0000313" key="2">
    <source>
        <dbReference type="EMBL" id="KAJ3590216.1"/>
    </source>
</evidence>
<proteinExistence type="predicted"/>
<reference evidence="2" key="1">
    <citation type="submission" date="2022-07" db="EMBL/GenBank/DDBJ databases">
        <title>Chromosome-level genome of Muraenolepis orangiensis.</title>
        <authorList>
            <person name="Kim J."/>
        </authorList>
    </citation>
    <scope>NUCLEOTIDE SEQUENCE</scope>
    <source>
        <strain evidence="2">KU_S4_2022</strain>
        <tissue evidence="2">Muscle</tissue>
    </source>
</reference>
<keyword evidence="3" id="KW-1185">Reference proteome</keyword>
<evidence type="ECO:0000313" key="3">
    <source>
        <dbReference type="Proteomes" id="UP001148018"/>
    </source>
</evidence>
<feature type="domain" description="Paired box protein 7 C-terminal" evidence="1">
    <location>
        <begin position="40"/>
        <end position="79"/>
    </location>
</feature>
<dbReference type="Pfam" id="PF12360">
    <property type="entry name" value="Pax7"/>
    <property type="match status" value="1"/>
</dbReference>
<evidence type="ECO:0000259" key="1">
    <source>
        <dbReference type="Pfam" id="PF12360"/>
    </source>
</evidence>
<name>A0A9Q0IB05_9TELE</name>
<organism evidence="2 3">
    <name type="scientific">Muraenolepis orangiensis</name>
    <name type="common">Patagonian moray cod</name>
    <dbReference type="NCBI Taxonomy" id="630683"/>
    <lineage>
        <taxon>Eukaryota</taxon>
        <taxon>Metazoa</taxon>
        <taxon>Chordata</taxon>
        <taxon>Craniata</taxon>
        <taxon>Vertebrata</taxon>
        <taxon>Euteleostomi</taxon>
        <taxon>Actinopterygii</taxon>
        <taxon>Neopterygii</taxon>
        <taxon>Teleostei</taxon>
        <taxon>Neoteleostei</taxon>
        <taxon>Acanthomorphata</taxon>
        <taxon>Zeiogadaria</taxon>
        <taxon>Gadariae</taxon>
        <taxon>Gadiformes</taxon>
        <taxon>Muraenolepidoidei</taxon>
        <taxon>Muraenolepididae</taxon>
        <taxon>Muraenolepis</taxon>
    </lineage>
</organism>
<protein>
    <recommendedName>
        <fullName evidence="1">Paired box protein 7 C-terminal domain-containing protein</fullName>
    </recommendedName>
</protein>
<comment type="caution">
    <text evidence="2">The sequence shown here is derived from an EMBL/GenBank/DDBJ whole genome shotgun (WGS) entry which is preliminary data.</text>
</comment>
<dbReference type="OrthoDB" id="6159439at2759"/>
<gene>
    <name evidence="2" type="ORF">NHX12_008170</name>
</gene>
<dbReference type="EMBL" id="JANIIK010000114">
    <property type="protein sequence ID" value="KAJ3590216.1"/>
    <property type="molecule type" value="Genomic_DNA"/>
</dbReference>
<sequence length="220" mass="23383">AGANQLMAFNHLIPGGFPSSAMSGIPSYQLSDSPYPPPGGDSAYCLAPGRHSFSGYSDSGPFGGPGGPANPMGNGLPPQWEELELKQTVVGLLNPGGVPLQAQGDYPLSPAPSSCGQRLDHMKSLEGQQPYCHTPYGAPAYSLDHGASYQYAQYGQSKVHTHAAWVDRKGLLQGGWGDANSLWQRGYWNQVVWLRSAGEPGPQQGRTYAGALPYLRPEIT</sequence>
<dbReference type="AlphaFoldDB" id="A0A9Q0IB05"/>
<dbReference type="Proteomes" id="UP001148018">
    <property type="component" value="Unassembled WGS sequence"/>
</dbReference>